<dbReference type="GO" id="GO:0005886">
    <property type="term" value="C:plasma membrane"/>
    <property type="evidence" value="ECO:0007669"/>
    <property type="project" value="UniProtKB-SubCell"/>
</dbReference>
<feature type="transmembrane region" description="Helical" evidence="8">
    <location>
        <begin position="114"/>
        <end position="132"/>
    </location>
</feature>
<evidence type="ECO:0000256" key="2">
    <source>
        <dbReference type="ARBA" id="ARBA00007776"/>
    </source>
</evidence>
<sequence length="172" mass="18644">MPITYTSGEQVEVYRFSLPATVGIPLLALFLQAFLPRRFPFLSYLDLPLLVTIFFGISRRNPISGLLTGAVIGLLQDSLGGLQLGLYGIAKTVVGYGASSLGVKLDVENAGARFLVTLGFYLVHAAVYFTVARGLVSLNLNWSWSHGIVAGLANAVFGVVLFFLLDKFKQRT</sequence>
<accession>A0A2U3KN44</accession>
<dbReference type="AlphaFoldDB" id="A0A2U3KN44"/>
<comment type="similarity">
    <text evidence="2">Belongs to the MreD family.</text>
</comment>
<evidence type="ECO:0000313" key="9">
    <source>
        <dbReference type="EMBL" id="SPF40987.1"/>
    </source>
</evidence>
<proteinExistence type="inferred from homology"/>
<name>A0A2U3KN44_9BACT</name>
<evidence type="ECO:0000256" key="1">
    <source>
        <dbReference type="ARBA" id="ARBA00004651"/>
    </source>
</evidence>
<dbReference type="Pfam" id="PF04093">
    <property type="entry name" value="MreD"/>
    <property type="match status" value="1"/>
</dbReference>
<keyword evidence="7 8" id="KW-0472">Membrane</keyword>
<evidence type="ECO:0000313" key="10">
    <source>
        <dbReference type="Proteomes" id="UP000238701"/>
    </source>
</evidence>
<evidence type="ECO:0000256" key="7">
    <source>
        <dbReference type="ARBA" id="ARBA00023136"/>
    </source>
</evidence>
<dbReference type="EMBL" id="OMOD01000127">
    <property type="protein sequence ID" value="SPF40987.1"/>
    <property type="molecule type" value="Genomic_DNA"/>
</dbReference>
<feature type="transmembrane region" description="Helical" evidence="8">
    <location>
        <begin position="144"/>
        <end position="165"/>
    </location>
</feature>
<evidence type="ECO:0000256" key="4">
    <source>
        <dbReference type="ARBA" id="ARBA00022692"/>
    </source>
</evidence>
<dbReference type="InterPro" id="IPR007227">
    <property type="entry name" value="Cell_shape_determining_MreD"/>
</dbReference>
<keyword evidence="6 8" id="KW-1133">Transmembrane helix</keyword>
<keyword evidence="5" id="KW-0133">Cell shape</keyword>
<reference evidence="10" key="1">
    <citation type="submission" date="2018-02" db="EMBL/GenBank/DDBJ databases">
        <authorList>
            <person name="Hausmann B."/>
        </authorList>
    </citation>
    <scope>NUCLEOTIDE SEQUENCE [LARGE SCALE GENOMIC DNA]</scope>
    <source>
        <strain evidence="10">Peat soil MAG SbA1</strain>
    </source>
</reference>
<keyword evidence="3" id="KW-1003">Cell membrane</keyword>
<evidence type="ECO:0000256" key="8">
    <source>
        <dbReference type="SAM" id="Phobius"/>
    </source>
</evidence>
<evidence type="ECO:0000256" key="6">
    <source>
        <dbReference type="ARBA" id="ARBA00022989"/>
    </source>
</evidence>
<dbReference type="GO" id="GO:0008360">
    <property type="term" value="P:regulation of cell shape"/>
    <property type="evidence" value="ECO:0007669"/>
    <property type="project" value="UniProtKB-KW"/>
</dbReference>
<dbReference type="Proteomes" id="UP000238701">
    <property type="component" value="Unassembled WGS sequence"/>
</dbReference>
<evidence type="ECO:0000256" key="3">
    <source>
        <dbReference type="ARBA" id="ARBA00022475"/>
    </source>
</evidence>
<feature type="transmembrane region" description="Helical" evidence="8">
    <location>
        <begin position="12"/>
        <end position="35"/>
    </location>
</feature>
<dbReference type="NCBIfam" id="TIGR03426">
    <property type="entry name" value="shape_MreD"/>
    <property type="match status" value="1"/>
</dbReference>
<gene>
    <name evidence="9" type="ORF">SBA1_340028</name>
</gene>
<protein>
    <submittedName>
        <fullName evidence="9">Uncharacterized protein</fullName>
    </submittedName>
</protein>
<organism evidence="9 10">
    <name type="scientific">Candidatus Sulfotelmatobacter kueseliae</name>
    <dbReference type="NCBI Taxonomy" id="2042962"/>
    <lineage>
        <taxon>Bacteria</taxon>
        <taxon>Pseudomonadati</taxon>
        <taxon>Acidobacteriota</taxon>
        <taxon>Terriglobia</taxon>
        <taxon>Terriglobales</taxon>
        <taxon>Candidatus Korobacteraceae</taxon>
        <taxon>Candidatus Sulfotelmatobacter</taxon>
    </lineage>
</organism>
<comment type="subcellular location">
    <subcellularLocation>
        <location evidence="1">Cell membrane</location>
        <topology evidence="1">Multi-pass membrane protein</topology>
    </subcellularLocation>
</comment>
<keyword evidence="4 8" id="KW-0812">Transmembrane</keyword>
<evidence type="ECO:0000256" key="5">
    <source>
        <dbReference type="ARBA" id="ARBA00022960"/>
    </source>
</evidence>